<keyword evidence="3" id="KW-0378">Hydrolase</keyword>
<feature type="domain" description="Alpha-L-rhamnosidase six-hairpin glycosidase" evidence="6">
    <location>
        <begin position="663"/>
        <end position="1001"/>
    </location>
</feature>
<dbReference type="InterPro" id="IPR013783">
    <property type="entry name" value="Ig-like_fold"/>
</dbReference>
<dbReference type="SUPFAM" id="SSF48208">
    <property type="entry name" value="Six-hairpin glycosidases"/>
    <property type="match status" value="1"/>
</dbReference>
<dbReference type="Gene3D" id="2.60.420.10">
    <property type="entry name" value="Maltose phosphorylase, domain 3"/>
    <property type="match status" value="1"/>
</dbReference>
<dbReference type="AlphaFoldDB" id="A0A1B2DKG2"/>
<feature type="domain" description="Bacterial alpha-L-rhamnosidase N-terminal" evidence="5">
    <location>
        <begin position="344"/>
        <end position="498"/>
    </location>
</feature>
<gene>
    <name evidence="8" type="ORF">BBD42_18305</name>
</gene>
<name>A0A1B2DKG2_9BACL</name>
<dbReference type="InterPro" id="IPR012341">
    <property type="entry name" value="6hp_glycosidase-like_sf"/>
</dbReference>
<feature type="domain" description="Alpha-L-rhamnosidase concanavalin-like" evidence="4">
    <location>
        <begin position="550"/>
        <end position="656"/>
    </location>
</feature>
<dbReference type="InterPro" id="IPR016007">
    <property type="entry name" value="Alpha_rhamnosid"/>
</dbReference>
<dbReference type="Pfam" id="PF17389">
    <property type="entry name" value="Bac_rhamnosid6H"/>
    <property type="match status" value="1"/>
</dbReference>
<proteinExistence type="predicted"/>
<evidence type="ECO:0000313" key="8">
    <source>
        <dbReference type="EMBL" id="ANY68210.1"/>
    </source>
</evidence>
<evidence type="ECO:0000259" key="5">
    <source>
        <dbReference type="Pfam" id="PF08531"/>
    </source>
</evidence>
<evidence type="ECO:0000259" key="6">
    <source>
        <dbReference type="Pfam" id="PF17389"/>
    </source>
</evidence>
<evidence type="ECO:0000259" key="4">
    <source>
        <dbReference type="Pfam" id="PF05592"/>
    </source>
</evidence>
<dbReference type="Gene3D" id="2.60.40.10">
    <property type="entry name" value="Immunoglobulins"/>
    <property type="match status" value="1"/>
</dbReference>
<dbReference type="Pfam" id="PF17390">
    <property type="entry name" value="Bac_rhamnosid_C"/>
    <property type="match status" value="1"/>
</dbReference>
<dbReference type="InterPro" id="IPR008902">
    <property type="entry name" value="Rhamnosid_concanavalin"/>
</dbReference>
<dbReference type="PIRSF" id="PIRSF010631">
    <property type="entry name" value="A-rhamnsds"/>
    <property type="match status" value="1"/>
</dbReference>
<dbReference type="EC" id="3.2.1.40" evidence="2"/>
<dbReference type="Pfam" id="PF05592">
    <property type="entry name" value="Bac_rhamnosid"/>
    <property type="match status" value="1"/>
</dbReference>
<dbReference type="Gene3D" id="1.50.10.10">
    <property type="match status" value="1"/>
</dbReference>
<dbReference type="GO" id="GO:0005975">
    <property type="term" value="P:carbohydrate metabolic process"/>
    <property type="evidence" value="ECO:0007669"/>
    <property type="project" value="InterPro"/>
</dbReference>
<accession>A0A1B2DKG2</accession>
<dbReference type="InterPro" id="IPR013737">
    <property type="entry name" value="Bac_rhamnosid_N"/>
</dbReference>
<evidence type="ECO:0000256" key="2">
    <source>
        <dbReference type="ARBA" id="ARBA00012652"/>
    </source>
</evidence>
<dbReference type="PANTHER" id="PTHR33307">
    <property type="entry name" value="ALPHA-RHAMNOSIDASE (EUROFUNG)"/>
    <property type="match status" value="1"/>
</dbReference>
<dbReference type="InterPro" id="IPR008928">
    <property type="entry name" value="6-hairpin_glycosidase_sf"/>
</dbReference>
<dbReference type="Gene3D" id="2.60.120.260">
    <property type="entry name" value="Galactose-binding domain-like"/>
    <property type="match status" value="2"/>
</dbReference>
<sequence>MAYNITEITIMHEHEPMGIDERWPVIAWKFASDENNMKQTSARIIVGSTPNGHDLWDSGWKHTDCSIGTAYEGYELQPSTEYYVGITTVNQNGETAAASTKFETGLMNSGIEAWDGAKWIGAPEYYVYSEAMGVFALTGTITIRPGGTRAGLVFGANDNRLLNRERNESLLQGENYIRYEINLDDQLARLDIYRVGYHKDDRNDIPFASVPLIGQIGGGTKPLITEANRHAPHYLRVEVSGNNACAYVDGVLVDDARQLNPLGNNDITTFPRLCDIGYFACAHTMAHFDGIRLSFLRHPSNIFYEMDTESGIELCAEEIDLQVTRSPDCHALPMLRRDFDVRKPLRKARLYATARGIYECMINGESIDDQFFAPGSSHYDKHLMYQTYDVTPYLSEGVNGIGFTLSAGWWSGSQTFVMRNYNYWGDKESLLAKLVLLYEDGTSDILVSNDDEWSYFGEGPYRFAGFFQGEIYDANFSYIYEDFSKPGFAEAGMKRPEIIEVAPIGEFDSLPGAFLPWPAVNESEPELIGHYNAPVKQVETFTAKRMTEPAPGVYIYDLGQEIAGVPILRIKGEAGTEARIRYAEMLYPELKEYGELYGRLLQANLRDASSTDIYKFRGDPEGETYMPRFTFHGYRYIEITGVVEAPALEDVQSIQLSSIAAITGKVEVDHELVNRLVQNVKYSQLSNFISIPTDCPQRNERMGWTGDGHVFLRTAAYQSNARSFYLRYLQAIRDGQLADGNLPNIAPVGSGFGGITYGSCIHLMIWEMYQQYGDLEVIAEYYDTMKRFMVYLENKGMPGPAYMGPIDDWLAPSKTDSHLVWNAFYGRDVYLMSVYAELLNKQDDAVYYKDKAVEAKKYWNDTFVEPISGKTLNMDGTVNDTQGGYAIGLNFDMFVPANRQKAFDNLAEKTKEAGFTVTTGFFGTGPLNPMLSEGGYSDLAYKLITQTTYPSWLYPVTQGATTVWEHWDSYTVEKGFGGRNAMNSFNHYSLGSVVSWLYEYVLGIRRDEQNPGFSHFILKPELTGFASAIGGIETGFGRIESSYSIVGSEVAYRCTIPANAAATVVLPGITEKLGSGTYEFFFRLKLTSSEVIQ</sequence>
<feature type="domain" description="Alpha-L-rhamnosidase C-terminal" evidence="7">
    <location>
        <begin position="1003"/>
        <end position="1076"/>
    </location>
</feature>
<evidence type="ECO:0000256" key="3">
    <source>
        <dbReference type="ARBA" id="ARBA00022801"/>
    </source>
</evidence>
<protein>
    <recommendedName>
        <fullName evidence="2">alpha-L-rhamnosidase</fullName>
        <ecNumber evidence="2">3.2.1.40</ecNumber>
    </recommendedName>
</protein>
<evidence type="ECO:0000256" key="1">
    <source>
        <dbReference type="ARBA" id="ARBA00001445"/>
    </source>
</evidence>
<evidence type="ECO:0000259" key="7">
    <source>
        <dbReference type="Pfam" id="PF17390"/>
    </source>
</evidence>
<dbReference type="InterPro" id="IPR035396">
    <property type="entry name" value="Bac_rhamnosid6H"/>
</dbReference>
<comment type="catalytic activity">
    <reaction evidence="1">
        <text>Hydrolysis of terminal non-reducing alpha-L-rhamnose residues in alpha-L-rhamnosides.</text>
        <dbReference type="EC" id="3.2.1.40"/>
    </reaction>
</comment>
<dbReference type="Pfam" id="PF08531">
    <property type="entry name" value="Bac_rhamnosid_N"/>
    <property type="match status" value="1"/>
</dbReference>
<dbReference type="InterPro" id="IPR035398">
    <property type="entry name" value="Bac_rhamnosid_C"/>
</dbReference>
<dbReference type="EMBL" id="CP016808">
    <property type="protein sequence ID" value="ANY68210.1"/>
    <property type="molecule type" value="Genomic_DNA"/>
</dbReference>
<dbReference type="Pfam" id="PF25788">
    <property type="entry name" value="Ig_Rha78A_N"/>
    <property type="match status" value="1"/>
</dbReference>
<reference evidence="8" key="1">
    <citation type="submission" date="2016-08" db="EMBL/GenBank/DDBJ databases">
        <title>Complete Genome Seqeunce of Paenibacillus sp. BIHB 4019 from tea rhizoplane.</title>
        <authorList>
            <person name="Thakur R."/>
            <person name="Swarnkar M.K."/>
            <person name="Gulati A."/>
        </authorList>
    </citation>
    <scope>NUCLEOTIDE SEQUENCE [LARGE SCALE GENOMIC DNA]</scope>
    <source>
        <strain evidence="8">BIHB4019</strain>
    </source>
</reference>
<dbReference type="PANTHER" id="PTHR33307:SF6">
    <property type="entry name" value="ALPHA-RHAMNOSIDASE (EUROFUNG)-RELATED"/>
    <property type="match status" value="1"/>
</dbReference>
<dbReference type="GO" id="GO:0030596">
    <property type="term" value="F:alpha-L-rhamnosidase activity"/>
    <property type="evidence" value="ECO:0007669"/>
    <property type="project" value="UniProtKB-EC"/>
</dbReference>
<dbReference type="RefSeq" id="WP_099519360.1">
    <property type="nucleotide sequence ID" value="NZ_CP016808.1"/>
</dbReference>
<organism evidence="8">
    <name type="scientific">Paenibacillus sp. BIHB 4019</name>
    <dbReference type="NCBI Taxonomy" id="1870819"/>
    <lineage>
        <taxon>Bacteria</taxon>
        <taxon>Bacillati</taxon>
        <taxon>Bacillota</taxon>
        <taxon>Bacilli</taxon>
        <taxon>Bacillales</taxon>
        <taxon>Paenibacillaceae</taxon>
        <taxon>Paenibacillus</taxon>
    </lineage>
</organism>